<organism evidence="10 11">
    <name type="scientific">Ostreococcus lucimarinus (strain CCE9901)</name>
    <dbReference type="NCBI Taxonomy" id="436017"/>
    <lineage>
        <taxon>Eukaryota</taxon>
        <taxon>Viridiplantae</taxon>
        <taxon>Chlorophyta</taxon>
        <taxon>Mamiellophyceae</taxon>
        <taxon>Mamiellales</taxon>
        <taxon>Bathycoccaceae</taxon>
        <taxon>Ostreococcus</taxon>
    </lineage>
</organism>
<dbReference type="PROSITE" id="PS51437">
    <property type="entry name" value="CG_1"/>
    <property type="match status" value="1"/>
</dbReference>
<evidence type="ECO:0000256" key="1">
    <source>
        <dbReference type="ARBA" id="ARBA00004123"/>
    </source>
</evidence>
<keyword evidence="6" id="KW-0539">Nucleus</keyword>
<evidence type="ECO:0000256" key="4">
    <source>
        <dbReference type="ARBA" id="ARBA00023159"/>
    </source>
</evidence>
<dbReference type="GO" id="GO:0005634">
    <property type="term" value="C:nucleus"/>
    <property type="evidence" value="ECO:0007669"/>
    <property type="project" value="UniProtKB-SubCell"/>
</dbReference>
<dbReference type="Proteomes" id="UP000001568">
    <property type="component" value="Chromosome 10"/>
</dbReference>
<feature type="region of interest" description="Disordered" evidence="8">
    <location>
        <begin position="169"/>
        <end position="201"/>
    </location>
</feature>
<dbReference type="PROSITE" id="PS50297">
    <property type="entry name" value="ANK_REP_REGION"/>
    <property type="match status" value="1"/>
</dbReference>
<feature type="repeat" description="ANK" evidence="7">
    <location>
        <begin position="777"/>
        <end position="809"/>
    </location>
</feature>
<dbReference type="Pfam" id="PF01833">
    <property type="entry name" value="TIG"/>
    <property type="match status" value="1"/>
</dbReference>
<dbReference type="Pfam" id="PF03859">
    <property type="entry name" value="CG-1"/>
    <property type="match status" value="1"/>
</dbReference>
<feature type="compositionally biased region" description="Acidic residues" evidence="8">
    <location>
        <begin position="1027"/>
        <end position="1039"/>
    </location>
</feature>
<dbReference type="PANTHER" id="PTHR23335">
    <property type="entry name" value="CALMODULIN-BINDING TRANSCRIPTION ACTIVATOR CAMTA"/>
    <property type="match status" value="1"/>
</dbReference>
<proteinExistence type="inferred from homology"/>
<keyword evidence="5" id="KW-0804">Transcription</keyword>
<evidence type="ECO:0000256" key="7">
    <source>
        <dbReference type="PROSITE-ProRule" id="PRU00023"/>
    </source>
</evidence>
<evidence type="ECO:0000256" key="3">
    <source>
        <dbReference type="ARBA" id="ARBA00023043"/>
    </source>
</evidence>
<feature type="compositionally biased region" description="Polar residues" evidence="8">
    <location>
        <begin position="336"/>
        <end position="348"/>
    </location>
</feature>
<feature type="region of interest" description="Disordered" evidence="8">
    <location>
        <begin position="877"/>
        <end position="924"/>
    </location>
</feature>
<dbReference type="GO" id="GO:0006357">
    <property type="term" value="P:regulation of transcription by RNA polymerase II"/>
    <property type="evidence" value="ECO:0007669"/>
    <property type="project" value="TreeGrafter"/>
</dbReference>
<feature type="region of interest" description="Disordered" evidence="8">
    <location>
        <begin position="18"/>
        <end position="37"/>
    </location>
</feature>
<comment type="similarity">
    <text evidence="2">Belongs to the CAMTA family.</text>
</comment>
<feature type="region of interest" description="Disordered" evidence="8">
    <location>
        <begin position="403"/>
        <end position="455"/>
    </location>
</feature>
<sequence length="1093" mass="120634">MRRRVAGRAIETIPTAPSGATIPARALGEPTRAPTDAAARERANEVVKTAKTRWLRNTEVCDVLLNYAAYGFEPSVDAPVRPLGGTLFLINRKVVRFFRKDGHNWQKKKDGKTIRETHEKLKVGTVELLNCYYTHSEEDAKFQRRCYWLLNMDEGAVLVHYLTVKKEPQRPSSGVATPGGAARGALGSMGRDGKRAIGSKAPLSSKIGNRALSSKIGSVASKIKSASTAGRRGAGRSRKDVELESFLDGAADDFSRQNVSDMLNRDDEDLALIFQETGLDDAEQGASEWKYALDSEYISDDDAPATSLSRLMREFNGLDDEYDDDCVDGRARENSDQQTPTFSRSLVHSDSPRTGGEMSIEEFERRIERIRSQWQNQVTGDGDSTSMERIERQINTLEQDVERAMASSLQRASDDPGGEPSTSAGDADAADELSGHRANATERGDAETSMHTRRTSGIVRHVPATPSGVHVLWSIVDFTPSWDDVSGGAKVIITGNPLVELEPGIGMCCVFGTIAVPVEQLAPNVLKCYAPAHAPGVVSMFLVMESGNGHPVSEISSFEFMESLDPSRGVDVDRRDMIDQSANMSDRDFQMRLVQLLTTLGSDSSNSVGNDSGEKSGDRTTHSSALVNDSVMHMNALSALRAANRLELDPYNLDGVKNEELVVLLSGMLQARLKSVIVHENRRMKARRALPSSAVAMQEVEEVAKTGVISDKIVETAVEKTQQTHKALLKVAFTPSAYKRKDQTGLTLFHCCAALGIEWAVRAMCVTGVDLNHTDAYNRSALHWAVARGHEMVVATLLNYGAKSRSMCQWEGESFTPAELAVRCGYEGISAYISEANLASALENINLRNSGIPRQRCRTSRGGGVFQAHRFRRTILSDTEGSDSEEHSVRRSTRVNSEKKRAYHRRKTSRLTASTTADGDDSETEAAFVVKRAENARRSLLDTLYNLNVKPEFIDADIHARLGKRRGRRVRQVDVQSLMSELLTPVGDNPTHSEMMSPSRRPVLRARRAPKPVVGVSITNDVKGREDSEDSESLDDDEDEEAIQKNFSRIQTSLQSAHSRTQYLRLRRLTNQLRVELKKLKDDGQFSDDDDDR</sequence>
<dbReference type="Gene3D" id="1.25.40.20">
    <property type="entry name" value="Ankyrin repeat-containing domain"/>
    <property type="match status" value="1"/>
</dbReference>
<protein>
    <recommendedName>
        <fullName evidence="9">CG-1 domain-containing protein</fullName>
    </recommendedName>
</protein>
<dbReference type="SMART" id="SM01076">
    <property type="entry name" value="CG-1"/>
    <property type="match status" value="1"/>
</dbReference>
<feature type="compositionally biased region" description="Basic and acidic residues" evidence="8">
    <location>
        <begin position="433"/>
        <end position="450"/>
    </location>
</feature>
<dbReference type="PROSITE" id="PS50088">
    <property type="entry name" value="ANK_REPEAT"/>
    <property type="match status" value="1"/>
</dbReference>
<dbReference type="InterPro" id="IPR014756">
    <property type="entry name" value="Ig_E-set"/>
</dbReference>
<name>A4S420_OSTLU</name>
<dbReference type="AlphaFoldDB" id="A4S420"/>
<accession>A4S420</accession>
<dbReference type="Gramene" id="ABO98487">
    <property type="protein sequence ID" value="ABO98487"/>
    <property type="gene ID" value="OSTLU_26252"/>
</dbReference>
<dbReference type="KEGG" id="olu:OSTLU_26252"/>
<dbReference type="GeneID" id="5004107"/>
<gene>
    <name evidence="10" type="ORF">OSTLU_26252</name>
</gene>
<evidence type="ECO:0000256" key="6">
    <source>
        <dbReference type="ARBA" id="ARBA00023242"/>
    </source>
</evidence>
<dbReference type="InterPro" id="IPR036770">
    <property type="entry name" value="Ankyrin_rpt-contain_sf"/>
</dbReference>
<dbReference type="GO" id="GO:0003712">
    <property type="term" value="F:transcription coregulator activity"/>
    <property type="evidence" value="ECO:0007669"/>
    <property type="project" value="TreeGrafter"/>
</dbReference>
<evidence type="ECO:0000259" key="9">
    <source>
        <dbReference type="PROSITE" id="PS51437"/>
    </source>
</evidence>
<dbReference type="eggNOG" id="KOG0520">
    <property type="taxonomic scope" value="Eukaryota"/>
</dbReference>
<reference evidence="10 11" key="1">
    <citation type="journal article" date="2007" name="Proc. Natl. Acad. Sci. U.S.A.">
        <title>The tiny eukaryote Ostreococcus provides genomic insights into the paradox of plankton speciation.</title>
        <authorList>
            <person name="Palenik B."/>
            <person name="Grimwood J."/>
            <person name="Aerts A."/>
            <person name="Rouze P."/>
            <person name="Salamov A."/>
            <person name="Putnam N."/>
            <person name="Dupont C."/>
            <person name="Jorgensen R."/>
            <person name="Derelle E."/>
            <person name="Rombauts S."/>
            <person name="Zhou K."/>
            <person name="Otillar R."/>
            <person name="Merchant S.S."/>
            <person name="Podell S."/>
            <person name="Gaasterland T."/>
            <person name="Napoli C."/>
            <person name="Gendler K."/>
            <person name="Manuell A."/>
            <person name="Tai V."/>
            <person name="Vallon O."/>
            <person name="Piganeau G."/>
            <person name="Jancek S."/>
            <person name="Heijde M."/>
            <person name="Jabbari K."/>
            <person name="Bowler C."/>
            <person name="Lohr M."/>
            <person name="Robbens S."/>
            <person name="Werner G."/>
            <person name="Dubchak I."/>
            <person name="Pazour G.J."/>
            <person name="Ren Q."/>
            <person name="Paulsen I."/>
            <person name="Delwiche C."/>
            <person name="Schmutz J."/>
            <person name="Rokhsar D."/>
            <person name="Van de Peer Y."/>
            <person name="Moreau H."/>
            <person name="Grigoriev I.V."/>
        </authorList>
    </citation>
    <scope>NUCLEOTIDE SEQUENCE [LARGE SCALE GENOMIC DNA]</scope>
    <source>
        <strain evidence="10 11">CCE9901</strain>
    </source>
</reference>
<keyword evidence="11" id="KW-1185">Reference proteome</keyword>
<dbReference type="InterPro" id="IPR002110">
    <property type="entry name" value="Ankyrin_rpt"/>
</dbReference>
<dbReference type="InterPro" id="IPR005559">
    <property type="entry name" value="CG-1_dom"/>
</dbReference>
<feature type="region of interest" description="Disordered" evidence="8">
    <location>
        <begin position="1016"/>
        <end position="1039"/>
    </location>
</feature>
<dbReference type="HOGENOM" id="CLU_284324_0_0_1"/>
<evidence type="ECO:0000256" key="5">
    <source>
        <dbReference type="ARBA" id="ARBA00023163"/>
    </source>
</evidence>
<dbReference type="SUPFAM" id="SSF48403">
    <property type="entry name" value="Ankyrin repeat"/>
    <property type="match status" value="1"/>
</dbReference>
<evidence type="ECO:0000313" key="10">
    <source>
        <dbReference type="EMBL" id="ABO98487.1"/>
    </source>
</evidence>
<dbReference type="InterPro" id="IPR002909">
    <property type="entry name" value="IPT_dom"/>
</dbReference>
<dbReference type="PANTHER" id="PTHR23335:SF1">
    <property type="entry name" value="CALMODULIN-BINDING TRANSCRIPTION ACTIVATOR, ISOFORM F"/>
    <property type="match status" value="1"/>
</dbReference>
<dbReference type="GO" id="GO:0003690">
    <property type="term" value="F:double-stranded DNA binding"/>
    <property type="evidence" value="ECO:0007669"/>
    <property type="project" value="TreeGrafter"/>
</dbReference>
<dbReference type="EMBL" id="CP000590">
    <property type="protein sequence ID" value="ABO98487.1"/>
    <property type="molecule type" value="Genomic_DNA"/>
</dbReference>
<dbReference type="InterPro" id="IPR013783">
    <property type="entry name" value="Ig-like_fold"/>
</dbReference>
<comment type="subcellular location">
    <subcellularLocation>
        <location evidence="1">Nucleus</location>
    </subcellularLocation>
</comment>
<dbReference type="Gene3D" id="2.60.40.10">
    <property type="entry name" value="Immunoglobulins"/>
    <property type="match status" value="1"/>
</dbReference>
<keyword evidence="3 7" id="KW-0040">ANK repeat</keyword>
<evidence type="ECO:0000256" key="2">
    <source>
        <dbReference type="ARBA" id="ARBA00008267"/>
    </source>
</evidence>
<feature type="domain" description="CG-1" evidence="9">
    <location>
        <begin position="43"/>
        <end position="170"/>
    </location>
</feature>
<dbReference type="SUPFAM" id="SSF81296">
    <property type="entry name" value="E set domains"/>
    <property type="match status" value="1"/>
</dbReference>
<evidence type="ECO:0000313" key="11">
    <source>
        <dbReference type="Proteomes" id="UP000001568"/>
    </source>
</evidence>
<dbReference type="Pfam" id="PF12796">
    <property type="entry name" value="Ank_2"/>
    <property type="match status" value="1"/>
</dbReference>
<dbReference type="RefSeq" id="XP_001420194.1">
    <property type="nucleotide sequence ID" value="XM_001420157.1"/>
</dbReference>
<feature type="region of interest" description="Disordered" evidence="8">
    <location>
        <begin position="327"/>
        <end position="359"/>
    </location>
</feature>
<dbReference type="OMA" id="YKINDCE"/>
<evidence type="ECO:0000256" key="8">
    <source>
        <dbReference type="SAM" id="MobiDB-lite"/>
    </source>
</evidence>
<dbReference type="STRING" id="436017.A4S420"/>
<keyword evidence="4" id="KW-0010">Activator</keyword>
<dbReference type="OrthoDB" id="407555at2759"/>